<evidence type="ECO:0000256" key="3">
    <source>
        <dbReference type="ARBA" id="ARBA00022833"/>
    </source>
</evidence>
<keyword evidence="3" id="KW-0862">Zinc</keyword>
<feature type="region of interest" description="Disordered" evidence="5">
    <location>
        <begin position="40"/>
        <end position="82"/>
    </location>
</feature>
<evidence type="ECO:0000313" key="8">
    <source>
        <dbReference type="Proteomes" id="UP000887568"/>
    </source>
</evidence>
<evidence type="ECO:0000256" key="1">
    <source>
        <dbReference type="ARBA" id="ARBA00022723"/>
    </source>
</evidence>
<dbReference type="GO" id="GO:0005634">
    <property type="term" value="C:nucleus"/>
    <property type="evidence" value="ECO:0007669"/>
    <property type="project" value="UniProtKB-ARBA"/>
</dbReference>
<dbReference type="OMA" id="CIPCGAR"/>
<accession>A0A913ZID3</accession>
<keyword evidence="1" id="KW-0479">Metal-binding</keyword>
<dbReference type="CDD" id="cd21437">
    <property type="entry name" value="zf-HIT_ZNHIT1_like"/>
    <property type="match status" value="1"/>
</dbReference>
<dbReference type="OrthoDB" id="74807at2759"/>
<dbReference type="SUPFAM" id="SSF144232">
    <property type="entry name" value="HIT/MYND zinc finger-like"/>
    <property type="match status" value="1"/>
</dbReference>
<dbReference type="AlphaFoldDB" id="A0A913ZID3"/>
<feature type="domain" description="HIT-type" evidence="6">
    <location>
        <begin position="124"/>
        <end position="156"/>
    </location>
</feature>
<evidence type="ECO:0000259" key="6">
    <source>
        <dbReference type="PROSITE" id="PS51083"/>
    </source>
</evidence>
<name>A0A913ZID3_PATMI</name>
<dbReference type="GO" id="GO:0008270">
    <property type="term" value="F:zinc ion binding"/>
    <property type="evidence" value="ECO:0007669"/>
    <property type="project" value="UniProtKB-UniRule"/>
</dbReference>
<proteinExistence type="predicted"/>
<reference evidence="7" key="1">
    <citation type="submission" date="2022-11" db="UniProtKB">
        <authorList>
            <consortium name="EnsemblMetazoa"/>
        </authorList>
    </citation>
    <scope>IDENTIFICATION</scope>
</reference>
<dbReference type="GO" id="GO:0006338">
    <property type="term" value="P:chromatin remodeling"/>
    <property type="evidence" value="ECO:0007669"/>
    <property type="project" value="InterPro"/>
</dbReference>
<dbReference type="RefSeq" id="XP_038050805.1">
    <property type="nucleotide sequence ID" value="XM_038194877.1"/>
</dbReference>
<dbReference type="InterPro" id="IPR007529">
    <property type="entry name" value="Znf_HIT"/>
</dbReference>
<sequence>MAVVQEQTKRESGRIKDVNQKRVLDSYTRAKRLRKQLEALEQDNFQEDPQANLVIPNKRLPQFDSNEGSNPAKKKKKTRGDHFKQRFRKTFNMLVEEEQLSMQEPPNYLTACIPPSKTPDRKFCAVCGFPSNYTCVSCGARYCCVKCLGTHQDTRCLKWTV</sequence>
<keyword evidence="2 4" id="KW-0863">Zinc-finger</keyword>
<evidence type="ECO:0000313" key="7">
    <source>
        <dbReference type="EnsemblMetazoa" id="XP_038050805.1"/>
    </source>
</evidence>
<evidence type="ECO:0000256" key="2">
    <source>
        <dbReference type="ARBA" id="ARBA00022771"/>
    </source>
</evidence>
<dbReference type="Pfam" id="PF04438">
    <property type="entry name" value="zf-HIT"/>
    <property type="match status" value="1"/>
</dbReference>
<dbReference type="InterPro" id="IPR039723">
    <property type="entry name" value="Vps71/ZNHIT1"/>
</dbReference>
<dbReference type="PROSITE" id="PS51083">
    <property type="entry name" value="ZF_HIT"/>
    <property type="match status" value="1"/>
</dbReference>
<dbReference type="Proteomes" id="UP000887568">
    <property type="component" value="Unplaced"/>
</dbReference>
<evidence type="ECO:0000256" key="4">
    <source>
        <dbReference type="PROSITE-ProRule" id="PRU00453"/>
    </source>
</evidence>
<organism evidence="7 8">
    <name type="scientific">Patiria miniata</name>
    <name type="common">Bat star</name>
    <name type="synonym">Asterina miniata</name>
    <dbReference type="NCBI Taxonomy" id="46514"/>
    <lineage>
        <taxon>Eukaryota</taxon>
        <taxon>Metazoa</taxon>
        <taxon>Echinodermata</taxon>
        <taxon>Eleutherozoa</taxon>
        <taxon>Asterozoa</taxon>
        <taxon>Asteroidea</taxon>
        <taxon>Valvatacea</taxon>
        <taxon>Valvatida</taxon>
        <taxon>Asterinidae</taxon>
        <taxon>Patiria</taxon>
    </lineage>
</organism>
<protein>
    <recommendedName>
        <fullName evidence="6">HIT-type domain-containing protein</fullName>
    </recommendedName>
</protein>
<dbReference type="EnsemblMetazoa" id="XM_038194877.1">
    <property type="protein sequence ID" value="XP_038050805.1"/>
    <property type="gene ID" value="LOC119723957"/>
</dbReference>
<dbReference type="GeneID" id="119723957"/>
<feature type="compositionally biased region" description="Basic residues" evidence="5">
    <location>
        <begin position="72"/>
        <end position="82"/>
    </location>
</feature>
<evidence type="ECO:0000256" key="5">
    <source>
        <dbReference type="SAM" id="MobiDB-lite"/>
    </source>
</evidence>
<keyword evidence="8" id="KW-1185">Reference proteome</keyword>
<dbReference type="PANTHER" id="PTHR13093">
    <property type="entry name" value="ZINC FINGER HIT DOMAIN CONTAINING PROTEIN 1"/>
    <property type="match status" value="1"/>
</dbReference>